<accession>A0A3M5TXC0</accession>
<feature type="region of interest" description="Disordered" evidence="1">
    <location>
        <begin position="18"/>
        <end position="41"/>
    </location>
</feature>
<dbReference type="Proteomes" id="UP000280395">
    <property type="component" value="Unassembled WGS sequence"/>
</dbReference>
<gene>
    <name evidence="2" type="ORF">ALP29_200566</name>
</gene>
<dbReference type="AlphaFoldDB" id="A0A3M5TXC0"/>
<dbReference type="EMBL" id="RBUA01001686">
    <property type="protein sequence ID" value="RMU38275.1"/>
    <property type="molecule type" value="Genomic_DNA"/>
</dbReference>
<sequence>MPGALVDRKFGDECQNLTDVSGSGRADFEGHGGTPWLMGAA</sequence>
<proteinExistence type="predicted"/>
<reference evidence="2 3" key="1">
    <citation type="submission" date="2018-08" db="EMBL/GenBank/DDBJ databases">
        <title>Recombination of ecologically and evolutionarily significant loci maintains genetic cohesion in the Pseudomonas syringae species complex.</title>
        <authorList>
            <person name="Dillon M."/>
            <person name="Thakur S."/>
            <person name="Almeida R.N.D."/>
            <person name="Weir B.S."/>
            <person name="Guttman D.S."/>
        </authorList>
    </citation>
    <scope>NUCLEOTIDE SEQUENCE [LARGE SCALE GENOMIC DNA]</scope>
    <source>
        <strain evidence="2 3">ICMP 14479</strain>
    </source>
</reference>
<name>A0A3M5TXC0_PSESX</name>
<evidence type="ECO:0000256" key="1">
    <source>
        <dbReference type="SAM" id="MobiDB-lite"/>
    </source>
</evidence>
<comment type="caution">
    <text evidence="2">The sequence shown here is derived from an EMBL/GenBank/DDBJ whole genome shotgun (WGS) entry which is preliminary data.</text>
</comment>
<protein>
    <submittedName>
        <fullName evidence="2">Uncharacterized protein</fullName>
    </submittedName>
</protein>
<evidence type="ECO:0000313" key="3">
    <source>
        <dbReference type="Proteomes" id="UP000280395"/>
    </source>
</evidence>
<organism evidence="2 3">
    <name type="scientific">Pseudomonas syringae pv. avii</name>
    <dbReference type="NCBI Taxonomy" id="663959"/>
    <lineage>
        <taxon>Bacteria</taxon>
        <taxon>Pseudomonadati</taxon>
        <taxon>Pseudomonadota</taxon>
        <taxon>Gammaproteobacteria</taxon>
        <taxon>Pseudomonadales</taxon>
        <taxon>Pseudomonadaceae</taxon>
        <taxon>Pseudomonas</taxon>
        <taxon>Pseudomonas syringae</taxon>
    </lineage>
</organism>
<evidence type="ECO:0000313" key="2">
    <source>
        <dbReference type="EMBL" id="RMU38275.1"/>
    </source>
</evidence>